<proteinExistence type="predicted"/>
<accession>A0A8S4PXG5</accession>
<name>A0A8S4PXG5_OWEFU</name>
<dbReference type="EMBL" id="CAIIXF020000010">
    <property type="protein sequence ID" value="CAH1797429.1"/>
    <property type="molecule type" value="Genomic_DNA"/>
</dbReference>
<sequence>MESNSLGEKSFIPVQNRIDCATGHTTSDHTNEKTTDDIGDRAKAHMDSVANDIQNSKQKMPTTVDGIHVDEAIEKVKNAIGHCDQILDLLRKMAKLQHCREMKKTTYQRTTKQ</sequence>
<feature type="compositionally biased region" description="Polar residues" evidence="1">
    <location>
        <begin position="51"/>
        <end position="61"/>
    </location>
</feature>
<evidence type="ECO:0000313" key="3">
    <source>
        <dbReference type="Proteomes" id="UP000749559"/>
    </source>
</evidence>
<comment type="caution">
    <text evidence="2">The sequence shown here is derived from an EMBL/GenBank/DDBJ whole genome shotgun (WGS) entry which is preliminary data.</text>
</comment>
<evidence type="ECO:0000256" key="1">
    <source>
        <dbReference type="SAM" id="MobiDB-lite"/>
    </source>
</evidence>
<organism evidence="2 3">
    <name type="scientific">Owenia fusiformis</name>
    <name type="common">Polychaete worm</name>
    <dbReference type="NCBI Taxonomy" id="6347"/>
    <lineage>
        <taxon>Eukaryota</taxon>
        <taxon>Metazoa</taxon>
        <taxon>Spiralia</taxon>
        <taxon>Lophotrochozoa</taxon>
        <taxon>Annelida</taxon>
        <taxon>Polychaeta</taxon>
        <taxon>Sedentaria</taxon>
        <taxon>Canalipalpata</taxon>
        <taxon>Sabellida</taxon>
        <taxon>Oweniida</taxon>
        <taxon>Oweniidae</taxon>
        <taxon>Owenia</taxon>
    </lineage>
</organism>
<dbReference type="AlphaFoldDB" id="A0A8S4PXG5"/>
<evidence type="ECO:0000313" key="2">
    <source>
        <dbReference type="EMBL" id="CAH1797429.1"/>
    </source>
</evidence>
<gene>
    <name evidence="2" type="ORF">OFUS_LOCUS21714</name>
</gene>
<feature type="region of interest" description="Disordered" evidence="1">
    <location>
        <begin position="1"/>
        <end position="62"/>
    </location>
</feature>
<protein>
    <submittedName>
        <fullName evidence="2">Uncharacterized protein</fullName>
    </submittedName>
</protein>
<keyword evidence="3" id="KW-1185">Reference proteome</keyword>
<dbReference type="Proteomes" id="UP000749559">
    <property type="component" value="Unassembled WGS sequence"/>
</dbReference>
<feature type="compositionally biased region" description="Basic and acidic residues" evidence="1">
    <location>
        <begin position="26"/>
        <end position="46"/>
    </location>
</feature>
<reference evidence="2" key="1">
    <citation type="submission" date="2022-03" db="EMBL/GenBank/DDBJ databases">
        <authorList>
            <person name="Martin C."/>
        </authorList>
    </citation>
    <scope>NUCLEOTIDE SEQUENCE</scope>
</reference>